<organism evidence="9 10">
    <name type="scientific">Desulfobulbus oligotrophicus</name>
    <dbReference type="NCBI Taxonomy" id="1909699"/>
    <lineage>
        <taxon>Bacteria</taxon>
        <taxon>Pseudomonadati</taxon>
        <taxon>Thermodesulfobacteriota</taxon>
        <taxon>Desulfobulbia</taxon>
        <taxon>Desulfobulbales</taxon>
        <taxon>Desulfobulbaceae</taxon>
        <taxon>Desulfobulbus</taxon>
    </lineage>
</organism>
<dbReference type="PANTHER" id="PTHR10134">
    <property type="entry name" value="CYTOCHROME B-C1 COMPLEX SUBUNIT RIESKE, MITOCHONDRIAL"/>
    <property type="match status" value="1"/>
</dbReference>
<dbReference type="EMBL" id="CP054140">
    <property type="protein sequence ID" value="QQG64432.1"/>
    <property type="molecule type" value="Genomic_DNA"/>
</dbReference>
<keyword evidence="1" id="KW-0001">2Fe-2S</keyword>
<feature type="transmembrane region" description="Helical" evidence="7">
    <location>
        <begin position="25"/>
        <end position="45"/>
    </location>
</feature>
<keyword evidence="7" id="KW-1133">Transmembrane helix</keyword>
<dbReference type="PROSITE" id="PS51296">
    <property type="entry name" value="RIESKE"/>
    <property type="match status" value="1"/>
</dbReference>
<dbReference type="CDD" id="cd03467">
    <property type="entry name" value="Rieske"/>
    <property type="match status" value="1"/>
</dbReference>
<dbReference type="InterPro" id="IPR036922">
    <property type="entry name" value="Rieske_2Fe-2S_sf"/>
</dbReference>
<keyword evidence="10" id="KW-1185">Reference proteome</keyword>
<evidence type="ECO:0000259" key="8">
    <source>
        <dbReference type="PROSITE" id="PS51296"/>
    </source>
</evidence>
<feature type="domain" description="Rieske" evidence="8">
    <location>
        <begin position="50"/>
        <end position="139"/>
    </location>
</feature>
<keyword evidence="7" id="KW-0472">Membrane</keyword>
<dbReference type="SUPFAM" id="SSF50022">
    <property type="entry name" value="ISP domain"/>
    <property type="match status" value="1"/>
</dbReference>
<evidence type="ECO:0000256" key="7">
    <source>
        <dbReference type="SAM" id="Phobius"/>
    </source>
</evidence>
<dbReference type="InterPro" id="IPR005805">
    <property type="entry name" value="Rieske_Fe-S_prot_C"/>
</dbReference>
<dbReference type="GO" id="GO:0051537">
    <property type="term" value="F:2 iron, 2 sulfur cluster binding"/>
    <property type="evidence" value="ECO:0007669"/>
    <property type="project" value="UniProtKB-KW"/>
</dbReference>
<evidence type="ECO:0000256" key="2">
    <source>
        <dbReference type="ARBA" id="ARBA00022723"/>
    </source>
</evidence>
<evidence type="ECO:0000313" key="10">
    <source>
        <dbReference type="Proteomes" id="UP000596092"/>
    </source>
</evidence>
<evidence type="ECO:0000256" key="1">
    <source>
        <dbReference type="ARBA" id="ARBA00022714"/>
    </source>
</evidence>
<keyword evidence="5" id="KW-1015">Disulfide bond</keyword>
<keyword evidence="3" id="KW-0408">Iron</keyword>
<dbReference type="KEGG" id="dog:HP555_00440"/>
<evidence type="ECO:0000256" key="6">
    <source>
        <dbReference type="ARBA" id="ARBA00034078"/>
    </source>
</evidence>
<dbReference type="Gene3D" id="2.102.10.10">
    <property type="entry name" value="Rieske [2Fe-2S] iron-sulphur domain"/>
    <property type="match status" value="1"/>
</dbReference>
<dbReference type="InterPro" id="IPR017941">
    <property type="entry name" value="Rieske_2Fe-2S"/>
</dbReference>
<comment type="cofactor">
    <cofactor evidence="6">
        <name>[2Fe-2S] cluster</name>
        <dbReference type="ChEBI" id="CHEBI:190135"/>
    </cofactor>
</comment>
<dbReference type="Pfam" id="PF00355">
    <property type="entry name" value="Rieske"/>
    <property type="match status" value="1"/>
</dbReference>
<dbReference type="GO" id="GO:0016020">
    <property type="term" value="C:membrane"/>
    <property type="evidence" value="ECO:0007669"/>
    <property type="project" value="InterPro"/>
</dbReference>
<evidence type="ECO:0000256" key="4">
    <source>
        <dbReference type="ARBA" id="ARBA00023014"/>
    </source>
</evidence>
<evidence type="ECO:0000313" key="9">
    <source>
        <dbReference type="EMBL" id="QQG64432.1"/>
    </source>
</evidence>
<dbReference type="InterPro" id="IPR014349">
    <property type="entry name" value="Rieske_Fe-S_prot"/>
</dbReference>
<protein>
    <submittedName>
        <fullName evidence="9">Ubiquinol-cytochrome c reductase iron-sulfur subunit</fullName>
    </submittedName>
</protein>
<evidence type="ECO:0000256" key="3">
    <source>
        <dbReference type="ARBA" id="ARBA00023004"/>
    </source>
</evidence>
<dbReference type="PRINTS" id="PR00162">
    <property type="entry name" value="RIESKE"/>
</dbReference>
<dbReference type="GO" id="GO:0046872">
    <property type="term" value="F:metal ion binding"/>
    <property type="evidence" value="ECO:0007669"/>
    <property type="project" value="UniProtKB-KW"/>
</dbReference>
<dbReference type="Proteomes" id="UP000596092">
    <property type="component" value="Chromosome"/>
</dbReference>
<dbReference type="AlphaFoldDB" id="A0A7T6APD5"/>
<keyword evidence="4" id="KW-0411">Iron-sulfur</keyword>
<sequence>MHDSTVRPNKKTPQQQSRRTFLTRWLQWGTALAATVFLYPLLRFVGHRIPPKPRLVEVPTPLPLSGAHAGQDFFLFAGTDRLSAVSRVCTHLGCRLNFQEDKQIIECPCHQSRFTPDGMRISGPAQKNLPQYEVTVKEDGEGKVTAYVVHL</sequence>
<accession>A0A7T6APD5</accession>
<keyword evidence="7" id="KW-0812">Transmembrane</keyword>
<dbReference type="RefSeq" id="WP_199263267.1">
    <property type="nucleotide sequence ID" value="NZ_CP054140.1"/>
</dbReference>
<gene>
    <name evidence="9" type="ORF">HP555_00440</name>
</gene>
<proteinExistence type="predicted"/>
<name>A0A7T6APD5_9BACT</name>
<reference evidence="9 10" key="1">
    <citation type="submission" date="2020-05" db="EMBL/GenBank/DDBJ databases">
        <title>Complete genome of Desulfobulbus oligotrophicus.</title>
        <authorList>
            <person name="Podar M."/>
        </authorList>
    </citation>
    <scope>NUCLEOTIDE SEQUENCE [LARGE SCALE GENOMIC DNA]</scope>
    <source>
        <strain evidence="9 10">Prop6</strain>
    </source>
</reference>
<evidence type="ECO:0000256" key="5">
    <source>
        <dbReference type="ARBA" id="ARBA00023157"/>
    </source>
</evidence>
<keyword evidence="2" id="KW-0479">Metal-binding</keyword>